<protein>
    <recommendedName>
        <fullName evidence="3">Phage protein</fullName>
    </recommendedName>
</protein>
<evidence type="ECO:0000313" key="1">
    <source>
        <dbReference type="EMBL" id="WAM33914.1"/>
    </source>
</evidence>
<reference evidence="1" key="1">
    <citation type="submission" date="2022-12" db="EMBL/GenBank/DDBJ databases">
        <authorList>
            <person name="Bing R.G."/>
            <person name="Willard D.J."/>
            <person name="Manesh M.J.H."/>
            <person name="Laemthong T."/>
            <person name="Crosby J.R."/>
            <person name="Kelly R.M."/>
        </authorList>
    </citation>
    <scope>NUCLEOTIDE SEQUENCE</scope>
    <source>
        <strain evidence="1">DSM 8990</strain>
    </source>
</reference>
<accession>A0ABY7BMV9</accession>
<evidence type="ECO:0008006" key="3">
    <source>
        <dbReference type="Google" id="ProtNLM"/>
    </source>
</evidence>
<dbReference type="RefSeq" id="WP_045168578.1">
    <property type="nucleotide sequence ID" value="NZ_CP113865.1"/>
</dbReference>
<keyword evidence="2" id="KW-1185">Reference proteome</keyword>
<name>A0ABY7BMV9_9FIRM</name>
<sequence length="132" mass="15853">MFNDKNQFYIKTVKAKLEGNPDTLTVTCDWILDKEHYPRYCKYRSPECEDRCEDCDIEIVLEDLCFDVKLTEEYMKELKEARTHFLNTNDDSLYESVIDKILHAIDYDENLELTLNLEYAKVTYRNKKEMIN</sequence>
<dbReference type="EMBL" id="CP113865">
    <property type="protein sequence ID" value="WAM33914.1"/>
    <property type="molecule type" value="Genomic_DNA"/>
</dbReference>
<evidence type="ECO:0000313" key="2">
    <source>
        <dbReference type="Proteomes" id="UP001164909"/>
    </source>
</evidence>
<gene>
    <name evidence="1" type="ORF">OTK00_000054</name>
</gene>
<organism evidence="1 2">
    <name type="scientific">Caldicellulosiruptor morganii</name>
    <dbReference type="NCBI Taxonomy" id="1387555"/>
    <lineage>
        <taxon>Bacteria</taxon>
        <taxon>Bacillati</taxon>
        <taxon>Bacillota</taxon>
        <taxon>Bacillota incertae sedis</taxon>
        <taxon>Caldicellulosiruptorales</taxon>
        <taxon>Caldicellulosiruptoraceae</taxon>
        <taxon>Caldicellulosiruptor</taxon>
    </lineage>
</organism>
<dbReference type="Proteomes" id="UP001164909">
    <property type="component" value="Chromosome"/>
</dbReference>
<proteinExistence type="predicted"/>